<proteinExistence type="predicted"/>
<sequence length="67" mass="7692">MGGRSIRNKIMYNLEQAARNMDKAMISLKKAHDVSLGGHPRLESLLPPLVEGLDEYKKLFLRLREEI</sequence>
<dbReference type="EMBL" id="MT144739">
    <property type="protein sequence ID" value="QJH98541.1"/>
    <property type="molecule type" value="Genomic_DNA"/>
</dbReference>
<evidence type="ECO:0000313" key="2">
    <source>
        <dbReference type="EMBL" id="QJH98541.1"/>
    </source>
</evidence>
<dbReference type="AlphaFoldDB" id="A0A6H1ZP82"/>
<evidence type="ECO:0000313" key="1">
    <source>
        <dbReference type="EMBL" id="QJA49117.1"/>
    </source>
</evidence>
<name>A0A6H1ZP82_9ZZZZ</name>
<organism evidence="1">
    <name type="scientific">viral metagenome</name>
    <dbReference type="NCBI Taxonomy" id="1070528"/>
    <lineage>
        <taxon>unclassified sequences</taxon>
        <taxon>metagenomes</taxon>
        <taxon>organismal metagenomes</taxon>
    </lineage>
</organism>
<protein>
    <submittedName>
        <fullName evidence="1">Uncharacterized protein</fullName>
    </submittedName>
</protein>
<dbReference type="EMBL" id="MT144118">
    <property type="protein sequence ID" value="QJA49117.1"/>
    <property type="molecule type" value="Genomic_DNA"/>
</dbReference>
<reference evidence="1" key="1">
    <citation type="submission" date="2020-03" db="EMBL/GenBank/DDBJ databases">
        <title>The deep terrestrial virosphere.</title>
        <authorList>
            <person name="Holmfeldt K."/>
            <person name="Nilsson E."/>
            <person name="Simone D."/>
            <person name="Lopez-Fernandez M."/>
            <person name="Wu X."/>
            <person name="de Brujin I."/>
            <person name="Lundin D."/>
            <person name="Andersson A."/>
            <person name="Bertilsson S."/>
            <person name="Dopson M."/>
        </authorList>
    </citation>
    <scope>NUCLEOTIDE SEQUENCE</scope>
    <source>
        <strain evidence="1">TM448A01231</strain>
        <strain evidence="2">TM448B01337</strain>
    </source>
</reference>
<gene>
    <name evidence="1" type="ORF">TM448A01231_0017</name>
    <name evidence="2" type="ORF">TM448B01337_0017</name>
</gene>
<accession>A0A6H1ZP82</accession>